<feature type="chain" id="PRO_5042135584" description="Transmembrane protein" evidence="2">
    <location>
        <begin position="19"/>
        <end position="421"/>
    </location>
</feature>
<feature type="transmembrane region" description="Helical" evidence="1">
    <location>
        <begin position="116"/>
        <end position="140"/>
    </location>
</feature>
<proteinExistence type="predicted"/>
<sequence length="421" mass="45707">MRGLCTSLSCTFSAICVGQLMTAHDFPAPQIPSSSRSSFYARFPVSARAIRTTRNNRPFSIPSFSVTRMSHSGLPPAIQRSIEVSAYVFAGCTGVFIWDILNNLRSDYALLFKQKLHVACLAYVVSRIGSLMYVLGYTIFSSYPLQACNTAYIVFNVFYPIGVSASAFLFFFRVRAIYGGDRLVTAIFGFLWLAVLGSSITIPFGVRAENLGDPSECIAAQVEAYVGASPIILAVHDTLVFFAISYRLVSNFGQMQQQTWGTQLKMLFSGAHLPAFSKALFADGQMYYMITVVANIVAILLVYIPTVSPMYCGLLSVPDVMLTSIMACRVYRNTIFGIMHGSGELSLPTLNDVGPNGNLTIPLSVIQFYTEHNQMTSSALSESDGGDSDFTGNKTGALGTSSKVEILSFSSGIHQDTGAIP</sequence>
<organism evidence="3 4">
    <name type="scientific">Mycena rosella</name>
    <name type="common">Pink bonnet</name>
    <name type="synonym">Agaricus rosellus</name>
    <dbReference type="NCBI Taxonomy" id="1033263"/>
    <lineage>
        <taxon>Eukaryota</taxon>
        <taxon>Fungi</taxon>
        <taxon>Dikarya</taxon>
        <taxon>Basidiomycota</taxon>
        <taxon>Agaricomycotina</taxon>
        <taxon>Agaricomycetes</taxon>
        <taxon>Agaricomycetidae</taxon>
        <taxon>Agaricales</taxon>
        <taxon>Marasmiineae</taxon>
        <taxon>Mycenaceae</taxon>
        <taxon>Mycena</taxon>
    </lineage>
</organism>
<evidence type="ECO:0000313" key="3">
    <source>
        <dbReference type="EMBL" id="KAJ7687163.1"/>
    </source>
</evidence>
<evidence type="ECO:0000256" key="1">
    <source>
        <dbReference type="SAM" id="Phobius"/>
    </source>
</evidence>
<evidence type="ECO:0000256" key="2">
    <source>
        <dbReference type="SAM" id="SignalP"/>
    </source>
</evidence>
<dbReference type="AlphaFoldDB" id="A0AAD7DB53"/>
<dbReference type="Proteomes" id="UP001221757">
    <property type="component" value="Unassembled WGS sequence"/>
</dbReference>
<protein>
    <recommendedName>
        <fullName evidence="5">Transmembrane protein</fullName>
    </recommendedName>
</protein>
<feature type="transmembrane region" description="Helical" evidence="1">
    <location>
        <begin position="183"/>
        <end position="204"/>
    </location>
</feature>
<feature type="signal peptide" evidence="2">
    <location>
        <begin position="1"/>
        <end position="18"/>
    </location>
</feature>
<reference evidence="3" key="1">
    <citation type="submission" date="2023-03" db="EMBL/GenBank/DDBJ databases">
        <title>Massive genome expansion in bonnet fungi (Mycena s.s.) driven by repeated elements and novel gene families across ecological guilds.</title>
        <authorList>
            <consortium name="Lawrence Berkeley National Laboratory"/>
            <person name="Harder C.B."/>
            <person name="Miyauchi S."/>
            <person name="Viragh M."/>
            <person name="Kuo A."/>
            <person name="Thoen E."/>
            <person name="Andreopoulos B."/>
            <person name="Lu D."/>
            <person name="Skrede I."/>
            <person name="Drula E."/>
            <person name="Henrissat B."/>
            <person name="Morin E."/>
            <person name="Kohler A."/>
            <person name="Barry K."/>
            <person name="LaButti K."/>
            <person name="Morin E."/>
            <person name="Salamov A."/>
            <person name="Lipzen A."/>
            <person name="Mereny Z."/>
            <person name="Hegedus B."/>
            <person name="Baldrian P."/>
            <person name="Stursova M."/>
            <person name="Weitz H."/>
            <person name="Taylor A."/>
            <person name="Grigoriev I.V."/>
            <person name="Nagy L.G."/>
            <person name="Martin F."/>
            <person name="Kauserud H."/>
        </authorList>
    </citation>
    <scope>NUCLEOTIDE SEQUENCE</scope>
    <source>
        <strain evidence="3">CBHHK067</strain>
    </source>
</reference>
<name>A0AAD7DB53_MYCRO</name>
<feature type="transmembrane region" description="Helical" evidence="1">
    <location>
        <begin position="152"/>
        <end position="171"/>
    </location>
</feature>
<accession>A0AAD7DB53</accession>
<keyword evidence="1" id="KW-1133">Transmembrane helix</keyword>
<feature type="transmembrane region" description="Helical" evidence="1">
    <location>
        <begin position="286"/>
        <end position="304"/>
    </location>
</feature>
<gene>
    <name evidence="3" type="ORF">B0H17DRAFT_1013189</name>
</gene>
<keyword evidence="1" id="KW-0472">Membrane</keyword>
<keyword evidence="4" id="KW-1185">Reference proteome</keyword>
<evidence type="ECO:0008006" key="5">
    <source>
        <dbReference type="Google" id="ProtNLM"/>
    </source>
</evidence>
<dbReference type="EMBL" id="JARKIE010000090">
    <property type="protein sequence ID" value="KAJ7687163.1"/>
    <property type="molecule type" value="Genomic_DNA"/>
</dbReference>
<comment type="caution">
    <text evidence="3">The sequence shown here is derived from an EMBL/GenBank/DDBJ whole genome shotgun (WGS) entry which is preliminary data.</text>
</comment>
<feature type="transmembrane region" description="Helical" evidence="1">
    <location>
        <begin position="224"/>
        <end position="249"/>
    </location>
</feature>
<keyword evidence="2" id="KW-0732">Signal</keyword>
<keyword evidence="1" id="KW-0812">Transmembrane</keyword>
<evidence type="ECO:0000313" key="4">
    <source>
        <dbReference type="Proteomes" id="UP001221757"/>
    </source>
</evidence>